<feature type="transmembrane region" description="Helical" evidence="1">
    <location>
        <begin position="61"/>
        <end position="86"/>
    </location>
</feature>
<keyword evidence="1" id="KW-1133">Transmembrane helix</keyword>
<feature type="transmembrane region" description="Helical" evidence="1">
    <location>
        <begin position="463"/>
        <end position="486"/>
    </location>
</feature>
<accession>B8JGY0</accession>
<reference evidence="2" key="1">
    <citation type="submission" date="2009-01" db="EMBL/GenBank/DDBJ databases">
        <title>Complete sequence of Anaeromyxobacter dehalogenans 2CP-1.</title>
        <authorList>
            <consortium name="US DOE Joint Genome Institute"/>
            <person name="Lucas S."/>
            <person name="Copeland A."/>
            <person name="Lapidus A."/>
            <person name="Glavina del Rio T."/>
            <person name="Dalin E."/>
            <person name="Tice H."/>
            <person name="Bruce D."/>
            <person name="Goodwin L."/>
            <person name="Pitluck S."/>
            <person name="Saunders E."/>
            <person name="Brettin T."/>
            <person name="Detter J.C."/>
            <person name="Han C."/>
            <person name="Larimer F."/>
            <person name="Land M."/>
            <person name="Hauser L."/>
            <person name="Kyrpides N."/>
            <person name="Ovchinnikova G."/>
            <person name="Beliaev A.S."/>
            <person name="Richardson P."/>
        </authorList>
    </citation>
    <scope>NUCLEOTIDE SEQUENCE</scope>
    <source>
        <strain evidence="2">2CP-1</strain>
    </source>
</reference>
<feature type="transmembrane region" description="Helical" evidence="1">
    <location>
        <begin position="185"/>
        <end position="204"/>
    </location>
</feature>
<keyword evidence="3" id="KW-1185">Reference proteome</keyword>
<feature type="transmembrane region" description="Helical" evidence="1">
    <location>
        <begin position="492"/>
        <end position="510"/>
    </location>
</feature>
<organism evidence="2 3">
    <name type="scientific">Anaeromyxobacter dehalogenans (strain ATCC BAA-258 / DSM 21875 / 2CP-1)</name>
    <dbReference type="NCBI Taxonomy" id="455488"/>
    <lineage>
        <taxon>Bacteria</taxon>
        <taxon>Pseudomonadati</taxon>
        <taxon>Myxococcota</taxon>
        <taxon>Myxococcia</taxon>
        <taxon>Myxococcales</taxon>
        <taxon>Cystobacterineae</taxon>
        <taxon>Anaeromyxobacteraceae</taxon>
        <taxon>Anaeromyxobacter</taxon>
    </lineage>
</organism>
<feature type="transmembrane region" description="Helical" evidence="1">
    <location>
        <begin position="316"/>
        <end position="340"/>
    </location>
</feature>
<feature type="transmembrane region" description="Helical" evidence="1">
    <location>
        <begin position="399"/>
        <end position="424"/>
    </location>
</feature>
<keyword evidence="1" id="KW-0812">Transmembrane</keyword>
<evidence type="ECO:0000313" key="2">
    <source>
        <dbReference type="EMBL" id="ACL66617.1"/>
    </source>
</evidence>
<feature type="transmembrane region" description="Helical" evidence="1">
    <location>
        <begin position="375"/>
        <end position="392"/>
    </location>
</feature>
<protein>
    <recommendedName>
        <fullName evidence="4">DUF2339 domain-containing protein</fullName>
    </recommendedName>
</protein>
<evidence type="ECO:0000313" key="3">
    <source>
        <dbReference type="Proteomes" id="UP000007089"/>
    </source>
</evidence>
<feature type="transmembrane region" description="Helical" evidence="1">
    <location>
        <begin position="522"/>
        <end position="539"/>
    </location>
</feature>
<evidence type="ECO:0008006" key="4">
    <source>
        <dbReference type="Google" id="ProtNLM"/>
    </source>
</evidence>
<dbReference type="KEGG" id="acp:A2cp1_3283"/>
<dbReference type="Proteomes" id="UP000007089">
    <property type="component" value="Chromosome"/>
</dbReference>
<feature type="transmembrane region" description="Helical" evidence="1">
    <location>
        <begin position="291"/>
        <end position="310"/>
    </location>
</feature>
<gene>
    <name evidence="2" type="ordered locus">A2cp1_3283</name>
</gene>
<proteinExistence type="predicted"/>
<feature type="transmembrane region" description="Helical" evidence="1">
    <location>
        <begin position="430"/>
        <end position="451"/>
    </location>
</feature>
<feature type="transmembrane region" description="Helical" evidence="1">
    <location>
        <begin position="210"/>
        <end position="228"/>
    </location>
</feature>
<sequence>MAEGAPGTIEARLQELTQAVERLERRVGALEGHTSALRGASARAAGTAAVGRGPAAADAAALAGGLAGGLTVAGRSFLVLAGAFVLRAVTDAGRLPPWLGVALGVALAFALLALADRAARAAPAGGPPPASAVAHGLTAALVGFPLVFEAATRLRLLGPGTAALALAALAGPALAVSWRRRLPALAWIAALGAVATSLALAAASGRFAPAALVLVAVGTATLWMGYVLDWYGPRWPVAAAADLAALALAVRAARGGEDAGTALLVLGILLAAYLGSIAVRTLVLQRAVVPFEVVQAAAALAVGLGGAALLDARAEGGAAGFGVAALLLASGAYGVAFAFADRRDAARANFRFYAAVALLLALCGSGLLLDGAARAIAWAALGLGAALLARRLRRATLALHAALAGAAAALAGGLVSGAAVALAGPAEPPGAAALAVLALVLATAWRCAGAVGRATRAERAPQLVLVGVAAAGLCGAAVGLASPALAGSPAGLSAARTAALVAGVLALAALGRRPEWLEASWLTYPVLALAGLQLLVDAVPHGRPATLVPAFALFGLALLAVPRLRRPRAAPAAPARVR</sequence>
<dbReference type="HOGENOM" id="CLU_471482_0_0_7"/>
<evidence type="ECO:0000256" key="1">
    <source>
        <dbReference type="SAM" id="Phobius"/>
    </source>
</evidence>
<feature type="transmembrane region" description="Helical" evidence="1">
    <location>
        <begin position="98"/>
        <end position="115"/>
    </location>
</feature>
<feature type="transmembrane region" description="Helical" evidence="1">
    <location>
        <begin position="160"/>
        <end position="178"/>
    </location>
</feature>
<feature type="transmembrane region" description="Helical" evidence="1">
    <location>
        <begin position="352"/>
        <end position="369"/>
    </location>
</feature>
<feature type="transmembrane region" description="Helical" evidence="1">
    <location>
        <begin position="127"/>
        <end position="148"/>
    </location>
</feature>
<name>B8JGY0_ANAD2</name>
<feature type="transmembrane region" description="Helical" evidence="1">
    <location>
        <begin position="259"/>
        <end position="279"/>
    </location>
</feature>
<dbReference type="RefSeq" id="WP_015934429.1">
    <property type="nucleotide sequence ID" value="NC_011891.1"/>
</dbReference>
<feature type="transmembrane region" description="Helical" evidence="1">
    <location>
        <begin position="545"/>
        <end position="561"/>
    </location>
</feature>
<keyword evidence="1" id="KW-0472">Membrane</keyword>
<dbReference type="AlphaFoldDB" id="B8JGY0"/>
<dbReference type="EMBL" id="CP001359">
    <property type="protein sequence ID" value="ACL66617.1"/>
    <property type="molecule type" value="Genomic_DNA"/>
</dbReference>